<evidence type="ECO:0000313" key="3">
    <source>
        <dbReference type="Proteomes" id="UP000054217"/>
    </source>
</evidence>
<dbReference type="Proteomes" id="UP000054217">
    <property type="component" value="Unassembled WGS sequence"/>
</dbReference>
<feature type="chain" id="PRO_5002166023" evidence="1">
    <location>
        <begin position="19"/>
        <end position="157"/>
    </location>
</feature>
<keyword evidence="3" id="KW-1185">Reference proteome</keyword>
<dbReference type="HOGENOM" id="CLU_1678659_0_0_1"/>
<evidence type="ECO:0000256" key="1">
    <source>
        <dbReference type="SAM" id="SignalP"/>
    </source>
</evidence>
<evidence type="ECO:0000313" key="2">
    <source>
        <dbReference type="EMBL" id="KIN97597.1"/>
    </source>
</evidence>
<reference evidence="2 3" key="1">
    <citation type="submission" date="2014-04" db="EMBL/GenBank/DDBJ databases">
        <authorList>
            <consortium name="DOE Joint Genome Institute"/>
            <person name="Kuo A."/>
            <person name="Kohler A."/>
            <person name="Costa M.D."/>
            <person name="Nagy L.G."/>
            <person name="Floudas D."/>
            <person name="Copeland A."/>
            <person name="Barry K.W."/>
            <person name="Cichocki N."/>
            <person name="Veneault-Fourrey C."/>
            <person name="LaButti K."/>
            <person name="Lindquist E.A."/>
            <person name="Lipzen A."/>
            <person name="Lundell T."/>
            <person name="Morin E."/>
            <person name="Murat C."/>
            <person name="Sun H."/>
            <person name="Tunlid A."/>
            <person name="Henrissat B."/>
            <person name="Grigoriev I.V."/>
            <person name="Hibbett D.S."/>
            <person name="Martin F."/>
            <person name="Nordberg H.P."/>
            <person name="Cantor M.N."/>
            <person name="Hua S.X."/>
        </authorList>
    </citation>
    <scope>NUCLEOTIDE SEQUENCE [LARGE SCALE GENOMIC DNA]</scope>
    <source>
        <strain evidence="2 3">Marx 270</strain>
    </source>
</reference>
<organism evidence="2 3">
    <name type="scientific">Pisolithus tinctorius Marx 270</name>
    <dbReference type="NCBI Taxonomy" id="870435"/>
    <lineage>
        <taxon>Eukaryota</taxon>
        <taxon>Fungi</taxon>
        <taxon>Dikarya</taxon>
        <taxon>Basidiomycota</taxon>
        <taxon>Agaricomycotina</taxon>
        <taxon>Agaricomycetes</taxon>
        <taxon>Agaricomycetidae</taxon>
        <taxon>Boletales</taxon>
        <taxon>Sclerodermatineae</taxon>
        <taxon>Pisolithaceae</taxon>
        <taxon>Pisolithus</taxon>
    </lineage>
</organism>
<proteinExistence type="predicted"/>
<dbReference type="InParanoid" id="A0A0C3IKV0"/>
<protein>
    <submittedName>
        <fullName evidence="2">Uncharacterized protein</fullName>
    </submittedName>
</protein>
<keyword evidence="1" id="KW-0732">Signal</keyword>
<reference evidence="3" key="2">
    <citation type="submission" date="2015-01" db="EMBL/GenBank/DDBJ databases">
        <title>Evolutionary Origins and Diversification of the Mycorrhizal Mutualists.</title>
        <authorList>
            <consortium name="DOE Joint Genome Institute"/>
            <consortium name="Mycorrhizal Genomics Consortium"/>
            <person name="Kohler A."/>
            <person name="Kuo A."/>
            <person name="Nagy L.G."/>
            <person name="Floudas D."/>
            <person name="Copeland A."/>
            <person name="Barry K.W."/>
            <person name="Cichocki N."/>
            <person name="Veneault-Fourrey C."/>
            <person name="LaButti K."/>
            <person name="Lindquist E.A."/>
            <person name="Lipzen A."/>
            <person name="Lundell T."/>
            <person name="Morin E."/>
            <person name="Murat C."/>
            <person name="Riley R."/>
            <person name="Ohm R."/>
            <person name="Sun H."/>
            <person name="Tunlid A."/>
            <person name="Henrissat B."/>
            <person name="Grigoriev I.V."/>
            <person name="Hibbett D.S."/>
            <person name="Martin F."/>
        </authorList>
    </citation>
    <scope>NUCLEOTIDE SEQUENCE [LARGE SCALE GENOMIC DNA]</scope>
    <source>
        <strain evidence="3">Marx 270</strain>
    </source>
</reference>
<accession>A0A0C3IKV0</accession>
<gene>
    <name evidence="2" type="ORF">M404DRAFT_32206</name>
</gene>
<name>A0A0C3IKV0_PISTI</name>
<dbReference type="AlphaFoldDB" id="A0A0C3IKV0"/>
<dbReference type="OrthoDB" id="10572216at2759"/>
<feature type="signal peptide" evidence="1">
    <location>
        <begin position="1"/>
        <end position="18"/>
    </location>
</feature>
<sequence length="157" mass="16634">MAAIFFFHAAQLLEVSFSVLTIFISPSRPLSLDLACPFPFDNAVVDVEDPSMTIGEGGIGSLVCALGGLSPSGVVPHGLAGTLALDISILPLLADKQVDLLGSMLVAWRRGTSEVVYEGARFETQRAQAGMRVDEVTFSSHRDSIPCGSYLISMSCI</sequence>
<dbReference type="EMBL" id="KN832027">
    <property type="protein sequence ID" value="KIN97597.1"/>
    <property type="molecule type" value="Genomic_DNA"/>
</dbReference>